<dbReference type="InterPro" id="IPR001846">
    <property type="entry name" value="VWF_type-D"/>
</dbReference>
<keyword evidence="3" id="KW-0677">Repeat</keyword>
<evidence type="ECO:0000259" key="8">
    <source>
        <dbReference type="PROSITE" id="PS50026"/>
    </source>
</evidence>
<dbReference type="Pfam" id="PF25776">
    <property type="entry name" value="Ig_VWDE"/>
    <property type="match status" value="1"/>
</dbReference>
<keyword evidence="1 6" id="KW-0245">EGF-like domain</keyword>
<reference evidence="10" key="2">
    <citation type="submission" date="2025-09" db="UniProtKB">
        <authorList>
            <consortium name="Ensembl"/>
        </authorList>
    </citation>
    <scope>IDENTIFICATION</scope>
</reference>
<dbReference type="InterPro" id="IPR057885">
    <property type="entry name" value="Ig_VWDE"/>
</dbReference>
<dbReference type="PROSITE" id="PS50026">
    <property type="entry name" value="EGF_3"/>
    <property type="match status" value="3"/>
</dbReference>
<dbReference type="SMART" id="SM00216">
    <property type="entry name" value="VWD"/>
    <property type="match status" value="1"/>
</dbReference>
<keyword evidence="5 6" id="KW-1015">Disulfide bond</keyword>
<dbReference type="InterPro" id="IPR018097">
    <property type="entry name" value="EGF_Ca-bd_CS"/>
</dbReference>
<feature type="disulfide bond" evidence="6">
    <location>
        <begin position="1121"/>
        <end position="1130"/>
    </location>
</feature>
<dbReference type="CDD" id="cd00054">
    <property type="entry name" value="EGF_CA"/>
    <property type="match status" value="3"/>
</dbReference>
<dbReference type="InterPro" id="IPR001881">
    <property type="entry name" value="EGF-like_Ca-bd_dom"/>
</dbReference>
<dbReference type="GO" id="GO:0005102">
    <property type="term" value="F:signaling receptor binding"/>
    <property type="evidence" value="ECO:0007669"/>
    <property type="project" value="TreeGrafter"/>
</dbReference>
<comment type="caution">
    <text evidence="6">Lacks conserved residue(s) required for the propagation of feature annotation.</text>
</comment>
<evidence type="ECO:0000256" key="5">
    <source>
        <dbReference type="ARBA" id="ARBA00023157"/>
    </source>
</evidence>
<dbReference type="InterPro" id="IPR058727">
    <property type="entry name" value="Helical_Vwde"/>
</dbReference>
<dbReference type="PROSITE" id="PS00010">
    <property type="entry name" value="ASX_HYDROXYL"/>
    <property type="match status" value="1"/>
</dbReference>
<feature type="region of interest" description="Disordered" evidence="7">
    <location>
        <begin position="657"/>
        <end position="749"/>
    </location>
</feature>
<feature type="region of interest" description="Disordered" evidence="7">
    <location>
        <begin position="205"/>
        <end position="224"/>
    </location>
</feature>
<protein>
    <recommendedName>
        <fullName evidence="12">von Willebrand factor D and EGF domain-containing protein</fullName>
    </recommendedName>
</protein>
<dbReference type="PROSITE" id="PS01186">
    <property type="entry name" value="EGF_2"/>
    <property type="match status" value="1"/>
</dbReference>
<evidence type="ECO:0000256" key="6">
    <source>
        <dbReference type="PROSITE-ProRule" id="PRU00076"/>
    </source>
</evidence>
<feature type="disulfide bond" evidence="6">
    <location>
        <begin position="1137"/>
        <end position="1147"/>
    </location>
</feature>
<dbReference type="SMART" id="SM00181">
    <property type="entry name" value="EGF"/>
    <property type="match status" value="4"/>
</dbReference>
<feature type="compositionally biased region" description="Basic and acidic residues" evidence="7">
    <location>
        <begin position="209"/>
        <end position="222"/>
    </location>
</feature>
<dbReference type="PROSITE" id="PS01187">
    <property type="entry name" value="EGF_CA"/>
    <property type="match status" value="1"/>
</dbReference>
<dbReference type="Ensembl" id="ENSGMOT00000041373.1">
    <property type="protein sequence ID" value="ENSGMOP00000061182.1"/>
    <property type="gene ID" value="ENSGMOG00000014337.2"/>
</dbReference>
<feature type="compositionally biased region" description="Polar residues" evidence="7">
    <location>
        <begin position="583"/>
        <end position="592"/>
    </location>
</feature>
<sequence length="1220" mass="129796">MLSSPAGSSLPPECSPGGHALLRNPYRSVAFRSGGPQQPPLQELVCDHALEPGWYQLLIFDKPASMPTRCVEVYHCGTQAPVWLSLGPGEALPGPLGLAQLTACATWPPGPSGGAPSPGGAPDCCLYRLPVAVRNCGSFYVYLLQPTQGCMGYCASSALTAPRPPPPPPGVPAVWAELSGNAVFLRCSFQDRSANGSVGFTVSWHRRSPRDGQPREELRTETSLHASSSIELDGLNLRLGDTIYCSSSSFFLDSPDVLGPAVESQEFFAGIRLRPTASSVPEDGRDYGLSVESTVPLPCAPQPGPCGLVLQLSAQTQGPANEVLGPDLVLSSCLVELGAQGGPCRSGVCSRAQVTFTPITDFVRDAGRSTQISVRPIDSKHSFLWNGYTPEPVQITVEDEPSAYCYVATDPHVITFDGSLYDNDQIGTFLLYRSLRRPLEVHVRQWECGSVVLAASCVCGVVARDGGDVIALDMCDGEMGETKPRLTVKDRHLGKSGVRITQSYQGRKVTITFSSGAFVRADVSDWGMSLTVRAPGSDRNHTAGLCGSFDGRPDNDLHSAGGDVTRNLHAFISEWRLPPGTSLFDTVPSNQDAPKPTEYCRCQPEPRLSPPFRTHSRPTGSSDCSRHGNVELSSVIPALDVTAEYIHSVELRVDAEENRRGTLPAGGLPARNQGSDPLVTPRDGASTRPRYPGNRGRRQSQRSLSDPPRQADLGGLAYFFPEDHEPAPPPDASGPPPTPAWPAPSGLTERQARASCQRGVAGSSLALGCGALLGEAFVGRAVAMCVSDLQLKDDAGWLNATLPLLENECERRLVEERRSEGEHQEVVELLRCPGRCGGNGQCSDWGCLCFPGFGSYDCSSVSDQIPEIVELEAQGLCDVRRGGCSLVQVGGAGFKRSQQLKCEFVKEKVLQISTPLLPVKVKVAVLSEQVSNDGHSYSNAKVLTVYDGGCQSCSSTVEGRCVLKEKTCHIEGRCYSEGDLHPSSPCLTCQPDSSAHTWSTAGDNQPPVVQPVPSGLQSFQGERFLYQLRARDPEGSSVVFTLASGPGEAALSPSGLLSWAADTGADGAEGRSFKVSVADECGAETQVSVQVFVTPCDCGNGGSCVSRMEAVAGSGAYICECPDGFAGGRCEVDVDDCKPNPCRLGWCIDGPNAFSCVCPPGMTGNTCREDVDECVSTPCFPGVSCQNTPGSFGCGACPHGYRGDGRIHHRDFQFRINVIC</sequence>
<dbReference type="FunFam" id="2.10.25.10:FF:000031">
    <property type="entry name" value="neurogenic locus notch homolog protein 3"/>
    <property type="match status" value="1"/>
</dbReference>
<feature type="domain" description="VWFD" evidence="9">
    <location>
        <begin position="403"/>
        <end position="583"/>
    </location>
</feature>
<dbReference type="InterPro" id="IPR049883">
    <property type="entry name" value="NOTCH1_EGF-like"/>
</dbReference>
<accession>A0A8C5CJX9</accession>
<dbReference type="InterPro" id="IPR050969">
    <property type="entry name" value="Dev_Signal_Modulators"/>
</dbReference>
<dbReference type="PANTHER" id="PTHR14949">
    <property type="entry name" value="EGF-LIKE-DOMAIN, MULTIPLE 7, 8"/>
    <property type="match status" value="1"/>
</dbReference>
<dbReference type="GO" id="GO:0005576">
    <property type="term" value="C:extracellular region"/>
    <property type="evidence" value="ECO:0007669"/>
    <property type="project" value="TreeGrafter"/>
</dbReference>
<keyword evidence="4" id="KW-0175">Coiled coil</keyword>
<evidence type="ECO:0000256" key="2">
    <source>
        <dbReference type="ARBA" id="ARBA00022729"/>
    </source>
</evidence>
<evidence type="ECO:0000256" key="4">
    <source>
        <dbReference type="ARBA" id="ARBA00023054"/>
    </source>
</evidence>
<feature type="disulfide bond" evidence="6">
    <location>
        <begin position="1158"/>
        <end position="1167"/>
    </location>
</feature>
<name>A0A8C5CJX9_GADMO</name>
<organism evidence="10 11">
    <name type="scientific">Gadus morhua</name>
    <name type="common">Atlantic cod</name>
    <dbReference type="NCBI Taxonomy" id="8049"/>
    <lineage>
        <taxon>Eukaryota</taxon>
        <taxon>Metazoa</taxon>
        <taxon>Chordata</taxon>
        <taxon>Craniata</taxon>
        <taxon>Vertebrata</taxon>
        <taxon>Euteleostomi</taxon>
        <taxon>Actinopterygii</taxon>
        <taxon>Neopterygii</taxon>
        <taxon>Teleostei</taxon>
        <taxon>Neoteleostei</taxon>
        <taxon>Acanthomorphata</taxon>
        <taxon>Zeiogadaria</taxon>
        <taxon>Gadariae</taxon>
        <taxon>Gadiformes</taxon>
        <taxon>Gadoidei</taxon>
        <taxon>Gadidae</taxon>
        <taxon>Gadus</taxon>
    </lineage>
</organism>
<dbReference type="PROSITE" id="PS51233">
    <property type="entry name" value="VWFD"/>
    <property type="match status" value="1"/>
</dbReference>
<dbReference type="GeneTree" id="ENSGT00940000163868"/>
<dbReference type="Pfam" id="PF00094">
    <property type="entry name" value="VWD"/>
    <property type="match status" value="1"/>
</dbReference>
<evidence type="ECO:0000313" key="11">
    <source>
        <dbReference type="Proteomes" id="UP000694546"/>
    </source>
</evidence>
<evidence type="ECO:0000256" key="1">
    <source>
        <dbReference type="ARBA" id="ARBA00022536"/>
    </source>
</evidence>
<evidence type="ECO:0000259" key="9">
    <source>
        <dbReference type="PROSITE" id="PS51233"/>
    </source>
</evidence>
<evidence type="ECO:0000256" key="7">
    <source>
        <dbReference type="SAM" id="MobiDB-lite"/>
    </source>
</evidence>
<keyword evidence="11" id="KW-1185">Reference proteome</keyword>
<evidence type="ECO:0008006" key="12">
    <source>
        <dbReference type="Google" id="ProtNLM"/>
    </source>
</evidence>
<dbReference type="OMA" id="GNLCTCA"/>
<dbReference type="Proteomes" id="UP000694546">
    <property type="component" value="Chromosome 6"/>
</dbReference>
<feature type="domain" description="EGF-like" evidence="8">
    <location>
        <begin position="1092"/>
        <end position="1131"/>
    </location>
</feature>
<keyword evidence="2" id="KW-0732">Signal</keyword>
<feature type="domain" description="EGF-like" evidence="8">
    <location>
        <begin position="1170"/>
        <end position="1204"/>
    </location>
</feature>
<dbReference type="AlphaFoldDB" id="A0A8C5CJX9"/>
<dbReference type="GO" id="GO:0005509">
    <property type="term" value="F:calcium ion binding"/>
    <property type="evidence" value="ECO:0007669"/>
    <property type="project" value="InterPro"/>
</dbReference>
<dbReference type="PROSITE" id="PS00022">
    <property type="entry name" value="EGF_1"/>
    <property type="match status" value="2"/>
</dbReference>
<evidence type="ECO:0000256" key="3">
    <source>
        <dbReference type="ARBA" id="ARBA00022737"/>
    </source>
</evidence>
<dbReference type="PANTHER" id="PTHR14949:SF53">
    <property type="entry name" value="VON WILLEBRAND FACTOR D AND EGF DOMAIN-CONTAINING PROTEIN"/>
    <property type="match status" value="1"/>
</dbReference>
<reference evidence="10" key="1">
    <citation type="submission" date="2025-08" db="UniProtKB">
        <authorList>
            <consortium name="Ensembl"/>
        </authorList>
    </citation>
    <scope>IDENTIFICATION</scope>
</reference>
<dbReference type="Pfam" id="PF07645">
    <property type="entry name" value="EGF_CA"/>
    <property type="match status" value="1"/>
</dbReference>
<evidence type="ECO:0000313" key="10">
    <source>
        <dbReference type="Ensembl" id="ENSGMOP00000061182.1"/>
    </source>
</evidence>
<feature type="compositionally biased region" description="Pro residues" evidence="7">
    <location>
        <begin position="727"/>
        <end position="742"/>
    </location>
</feature>
<feature type="domain" description="EGF-like" evidence="8">
    <location>
        <begin position="1133"/>
        <end position="1168"/>
    </location>
</feature>
<dbReference type="InterPro" id="IPR000742">
    <property type="entry name" value="EGF"/>
</dbReference>
<dbReference type="Gene3D" id="2.10.25.10">
    <property type="entry name" value="Laminin"/>
    <property type="match status" value="3"/>
</dbReference>
<dbReference type="Pfam" id="PF26129">
    <property type="entry name" value="Vwde"/>
    <property type="match status" value="1"/>
</dbReference>
<dbReference type="InterPro" id="IPR009030">
    <property type="entry name" value="Growth_fac_rcpt_cys_sf"/>
</dbReference>
<dbReference type="SUPFAM" id="SSF57184">
    <property type="entry name" value="Growth factor receptor domain"/>
    <property type="match status" value="1"/>
</dbReference>
<proteinExistence type="predicted"/>
<dbReference type="InterPro" id="IPR000152">
    <property type="entry name" value="EGF-type_Asp/Asn_hydroxyl_site"/>
</dbReference>
<dbReference type="SMART" id="SM00179">
    <property type="entry name" value="EGF_CA"/>
    <property type="match status" value="3"/>
</dbReference>
<dbReference type="GO" id="GO:0009986">
    <property type="term" value="C:cell surface"/>
    <property type="evidence" value="ECO:0007669"/>
    <property type="project" value="TreeGrafter"/>
</dbReference>
<feature type="region of interest" description="Disordered" evidence="7">
    <location>
        <begin position="582"/>
        <end position="628"/>
    </location>
</feature>